<dbReference type="EMBL" id="CAJJDN010000078">
    <property type="protein sequence ID" value="CAD8102684.1"/>
    <property type="molecule type" value="Genomic_DNA"/>
</dbReference>
<reference evidence="1" key="1">
    <citation type="submission" date="2021-01" db="EMBL/GenBank/DDBJ databases">
        <authorList>
            <consortium name="Genoscope - CEA"/>
            <person name="William W."/>
        </authorList>
    </citation>
    <scope>NUCLEOTIDE SEQUENCE</scope>
</reference>
<proteinExistence type="predicted"/>
<organism evidence="1 2">
    <name type="scientific">Paramecium sonneborni</name>
    <dbReference type="NCBI Taxonomy" id="65129"/>
    <lineage>
        <taxon>Eukaryota</taxon>
        <taxon>Sar</taxon>
        <taxon>Alveolata</taxon>
        <taxon>Ciliophora</taxon>
        <taxon>Intramacronucleata</taxon>
        <taxon>Oligohymenophorea</taxon>
        <taxon>Peniculida</taxon>
        <taxon>Parameciidae</taxon>
        <taxon>Paramecium</taxon>
    </lineage>
</organism>
<gene>
    <name evidence="1" type="ORF">PSON_ATCC_30995.1.T0780147</name>
</gene>
<sequence>MLHKFRNKKFNIKRKQEKVQLTSFLSIILGDRNYQKLSY</sequence>
<comment type="caution">
    <text evidence="1">The sequence shown here is derived from an EMBL/GenBank/DDBJ whole genome shotgun (WGS) entry which is preliminary data.</text>
</comment>
<name>A0A8S1PHX1_9CILI</name>
<evidence type="ECO:0000313" key="2">
    <source>
        <dbReference type="Proteomes" id="UP000692954"/>
    </source>
</evidence>
<evidence type="ECO:0000313" key="1">
    <source>
        <dbReference type="EMBL" id="CAD8102684.1"/>
    </source>
</evidence>
<protein>
    <submittedName>
        <fullName evidence="1">Uncharacterized protein</fullName>
    </submittedName>
</protein>
<dbReference type="AlphaFoldDB" id="A0A8S1PHX1"/>
<dbReference type="Proteomes" id="UP000692954">
    <property type="component" value="Unassembled WGS sequence"/>
</dbReference>
<keyword evidence="2" id="KW-1185">Reference proteome</keyword>
<accession>A0A8S1PHX1</accession>